<comment type="caution">
    <text evidence="2">The sequence shown here is derived from an EMBL/GenBank/DDBJ whole genome shotgun (WGS) entry which is preliminary data.</text>
</comment>
<organism evidence="2 3">
    <name type="scientific">Sorghum bicolor</name>
    <name type="common">Sorghum</name>
    <name type="synonym">Sorghum vulgare</name>
    <dbReference type="NCBI Taxonomy" id="4558"/>
    <lineage>
        <taxon>Eukaryota</taxon>
        <taxon>Viridiplantae</taxon>
        <taxon>Streptophyta</taxon>
        <taxon>Embryophyta</taxon>
        <taxon>Tracheophyta</taxon>
        <taxon>Spermatophyta</taxon>
        <taxon>Magnoliopsida</taxon>
        <taxon>Liliopsida</taxon>
        <taxon>Poales</taxon>
        <taxon>Poaceae</taxon>
        <taxon>PACMAD clade</taxon>
        <taxon>Panicoideae</taxon>
        <taxon>Andropogonodae</taxon>
        <taxon>Andropogoneae</taxon>
        <taxon>Sorghinae</taxon>
        <taxon>Sorghum</taxon>
    </lineage>
</organism>
<protein>
    <submittedName>
        <fullName evidence="2">Uncharacterized protein</fullName>
    </submittedName>
</protein>
<evidence type="ECO:0000313" key="3">
    <source>
        <dbReference type="Proteomes" id="UP000807115"/>
    </source>
</evidence>
<evidence type="ECO:0000256" key="1">
    <source>
        <dbReference type="SAM" id="MobiDB-lite"/>
    </source>
</evidence>
<dbReference type="AlphaFoldDB" id="A0A921Q4K1"/>
<gene>
    <name evidence="2" type="ORF">BDA96_10G261700</name>
</gene>
<name>A0A921Q4K1_SORBI</name>
<dbReference type="EMBL" id="CM027689">
    <property type="protein sequence ID" value="KAG0515238.1"/>
    <property type="molecule type" value="Genomic_DNA"/>
</dbReference>
<proteinExistence type="predicted"/>
<reference evidence="2" key="2">
    <citation type="submission" date="2020-10" db="EMBL/GenBank/DDBJ databases">
        <authorList>
            <person name="Cooper E.A."/>
            <person name="Brenton Z.W."/>
            <person name="Flinn B.S."/>
            <person name="Jenkins J."/>
            <person name="Shu S."/>
            <person name="Flowers D."/>
            <person name="Luo F."/>
            <person name="Wang Y."/>
            <person name="Xia P."/>
            <person name="Barry K."/>
            <person name="Daum C."/>
            <person name="Lipzen A."/>
            <person name="Yoshinaga Y."/>
            <person name="Schmutz J."/>
            <person name="Saski C."/>
            <person name="Vermerris W."/>
            <person name="Kresovich S."/>
        </authorList>
    </citation>
    <scope>NUCLEOTIDE SEQUENCE</scope>
</reference>
<sequence>MLHVLRRTETAKFKDSRYGPPAPTALNTGRSVASINHPSGSGRAPSIPGGATCNCKATEDFLCHSSSSSLPFSAPGSWNLPLCNSSCRCAMLKAVADLQ</sequence>
<evidence type="ECO:0000313" key="2">
    <source>
        <dbReference type="EMBL" id="KAG0515238.1"/>
    </source>
</evidence>
<feature type="compositionally biased region" description="Basic and acidic residues" evidence="1">
    <location>
        <begin position="1"/>
        <end position="17"/>
    </location>
</feature>
<accession>A0A921Q4K1</accession>
<feature type="region of interest" description="Disordered" evidence="1">
    <location>
        <begin position="1"/>
        <end position="47"/>
    </location>
</feature>
<reference evidence="2" key="1">
    <citation type="journal article" date="2019" name="BMC Genomics">
        <title>A new reference genome for Sorghum bicolor reveals high levels of sequence similarity between sweet and grain genotypes: implications for the genetics of sugar metabolism.</title>
        <authorList>
            <person name="Cooper E.A."/>
            <person name="Brenton Z.W."/>
            <person name="Flinn B.S."/>
            <person name="Jenkins J."/>
            <person name="Shu S."/>
            <person name="Flowers D."/>
            <person name="Luo F."/>
            <person name="Wang Y."/>
            <person name="Xia P."/>
            <person name="Barry K."/>
            <person name="Daum C."/>
            <person name="Lipzen A."/>
            <person name="Yoshinaga Y."/>
            <person name="Schmutz J."/>
            <person name="Saski C."/>
            <person name="Vermerris W."/>
            <person name="Kresovich S."/>
        </authorList>
    </citation>
    <scope>NUCLEOTIDE SEQUENCE</scope>
</reference>
<feature type="compositionally biased region" description="Polar residues" evidence="1">
    <location>
        <begin position="25"/>
        <end position="39"/>
    </location>
</feature>
<dbReference type="Proteomes" id="UP000807115">
    <property type="component" value="Chromosome 10"/>
</dbReference>